<protein>
    <recommendedName>
        <fullName evidence="3">PAS domain-containing protein</fullName>
    </recommendedName>
</protein>
<keyword evidence="2" id="KW-1185">Reference proteome</keyword>
<sequence>MYKNHILMDGISDMIFVVNAQGDSIFTYEFLNRAAMEKTGLTEDIIGKKIETL</sequence>
<organism evidence="1 2">
    <name type="scientific">Ornithinibacillus halotolerans</name>
    <dbReference type="NCBI Taxonomy" id="1274357"/>
    <lineage>
        <taxon>Bacteria</taxon>
        <taxon>Bacillati</taxon>
        <taxon>Bacillota</taxon>
        <taxon>Bacilli</taxon>
        <taxon>Bacillales</taxon>
        <taxon>Bacillaceae</taxon>
        <taxon>Ornithinibacillus</taxon>
    </lineage>
</organism>
<comment type="caution">
    <text evidence="1">The sequence shown here is derived from an EMBL/GenBank/DDBJ whole genome shotgun (WGS) entry which is preliminary data.</text>
</comment>
<dbReference type="EMBL" id="BMEY01000005">
    <property type="protein sequence ID" value="GGA70662.1"/>
    <property type="molecule type" value="Genomic_DNA"/>
</dbReference>
<accession>A0A916RU80</accession>
<dbReference type="AlphaFoldDB" id="A0A916RU80"/>
<dbReference type="Proteomes" id="UP000613512">
    <property type="component" value="Unassembled WGS sequence"/>
</dbReference>
<reference evidence="1" key="2">
    <citation type="submission" date="2020-09" db="EMBL/GenBank/DDBJ databases">
        <authorList>
            <person name="Sun Q."/>
            <person name="Zhou Y."/>
        </authorList>
    </citation>
    <scope>NUCLEOTIDE SEQUENCE</scope>
    <source>
        <strain evidence="1">CGMCC 1.12408</strain>
    </source>
</reference>
<gene>
    <name evidence="1" type="ORF">GCM10008025_13130</name>
</gene>
<name>A0A916RU80_9BACI</name>
<evidence type="ECO:0008006" key="3">
    <source>
        <dbReference type="Google" id="ProtNLM"/>
    </source>
</evidence>
<evidence type="ECO:0000313" key="2">
    <source>
        <dbReference type="Proteomes" id="UP000613512"/>
    </source>
</evidence>
<dbReference type="RefSeq" id="WP_188383877.1">
    <property type="nucleotide sequence ID" value="NZ_BMEY01000005.1"/>
</dbReference>
<reference evidence="1" key="1">
    <citation type="journal article" date="2014" name="Int. J. Syst. Evol. Microbiol.">
        <title>Complete genome sequence of Corynebacterium casei LMG S-19264T (=DSM 44701T), isolated from a smear-ripened cheese.</title>
        <authorList>
            <consortium name="US DOE Joint Genome Institute (JGI-PGF)"/>
            <person name="Walter F."/>
            <person name="Albersmeier A."/>
            <person name="Kalinowski J."/>
            <person name="Ruckert C."/>
        </authorList>
    </citation>
    <scope>NUCLEOTIDE SEQUENCE</scope>
    <source>
        <strain evidence="1">CGMCC 1.12408</strain>
    </source>
</reference>
<proteinExistence type="predicted"/>
<evidence type="ECO:0000313" key="1">
    <source>
        <dbReference type="EMBL" id="GGA70662.1"/>
    </source>
</evidence>